<keyword evidence="7" id="KW-0812">Transmembrane</keyword>
<dbReference type="InterPro" id="IPR019533">
    <property type="entry name" value="Peptidase_S26"/>
</dbReference>
<gene>
    <name evidence="9" type="ORF">GCM10009765_48360</name>
</gene>
<evidence type="ECO:0000256" key="2">
    <source>
        <dbReference type="ARBA" id="ARBA00004401"/>
    </source>
</evidence>
<dbReference type="InterPro" id="IPR019758">
    <property type="entry name" value="Pept_S26A_signal_pept_1_CS"/>
</dbReference>
<evidence type="ECO:0000256" key="7">
    <source>
        <dbReference type="SAM" id="Phobius"/>
    </source>
</evidence>
<comment type="subcellular location">
    <subcellularLocation>
        <location evidence="2">Cell membrane</location>
        <topology evidence="2">Single-pass type II membrane protein</topology>
    </subcellularLocation>
</comment>
<feature type="domain" description="Peptidase S26" evidence="8">
    <location>
        <begin position="102"/>
        <end position="142"/>
    </location>
</feature>
<keyword evidence="10" id="KW-1185">Reference proteome</keyword>
<dbReference type="PROSITE" id="PS00761">
    <property type="entry name" value="SPASE_I_3"/>
    <property type="match status" value="1"/>
</dbReference>
<evidence type="ECO:0000259" key="8">
    <source>
        <dbReference type="Pfam" id="PF10502"/>
    </source>
</evidence>
<dbReference type="PROSITE" id="PS00501">
    <property type="entry name" value="SPASE_I_1"/>
    <property type="match status" value="1"/>
</dbReference>
<dbReference type="CDD" id="cd06530">
    <property type="entry name" value="S26_SPase_I"/>
    <property type="match status" value="1"/>
</dbReference>
<dbReference type="PANTHER" id="PTHR43390">
    <property type="entry name" value="SIGNAL PEPTIDASE I"/>
    <property type="match status" value="1"/>
</dbReference>
<evidence type="ECO:0000256" key="4">
    <source>
        <dbReference type="ARBA" id="ARBA00013208"/>
    </source>
</evidence>
<dbReference type="RefSeq" id="WP_344312756.1">
    <property type="nucleotide sequence ID" value="NZ_BAAANY010000020.1"/>
</dbReference>
<comment type="caution">
    <text evidence="9">The sequence shown here is derived from an EMBL/GenBank/DDBJ whole genome shotgun (WGS) entry which is preliminary data.</text>
</comment>
<protein>
    <recommendedName>
        <fullName evidence="4">signal peptidase I</fullName>
        <ecNumber evidence="4">3.4.21.89</ecNumber>
    </recommendedName>
</protein>
<dbReference type="Gene3D" id="2.10.109.10">
    <property type="entry name" value="Umud Fragment, subunit A"/>
    <property type="match status" value="1"/>
</dbReference>
<evidence type="ECO:0000256" key="3">
    <source>
        <dbReference type="ARBA" id="ARBA00009370"/>
    </source>
</evidence>
<evidence type="ECO:0000256" key="6">
    <source>
        <dbReference type="ARBA" id="ARBA00022801"/>
    </source>
</evidence>
<evidence type="ECO:0000256" key="1">
    <source>
        <dbReference type="ARBA" id="ARBA00000677"/>
    </source>
</evidence>
<name>A0ABP4TV24_9ACTN</name>
<feature type="domain" description="Peptidase S26" evidence="8">
    <location>
        <begin position="17"/>
        <end position="97"/>
    </location>
</feature>
<evidence type="ECO:0000313" key="10">
    <source>
        <dbReference type="Proteomes" id="UP001500618"/>
    </source>
</evidence>
<comment type="similarity">
    <text evidence="3">Belongs to the peptidase S26 family.</text>
</comment>
<sequence>MIGLSVAQFGFVLLGLVLLGVVGAVLVVRARLVAVTVVGESMAPTLSPGDRVLVVKVPLRWIRRRQLVVFAPPAELADDDPPWLIKRAVALPGDVVPAEVPHLAGARVPADRFVVLGDNSARSYDSRRVGYLHADTLLGVVVRRLQA</sequence>
<keyword evidence="6" id="KW-0378">Hydrolase</keyword>
<dbReference type="InterPro" id="IPR000223">
    <property type="entry name" value="Pept_S26A_signal_pept_1"/>
</dbReference>
<dbReference type="EC" id="3.4.21.89" evidence="4"/>
<dbReference type="Pfam" id="PF10502">
    <property type="entry name" value="Peptidase_S26"/>
    <property type="match status" value="2"/>
</dbReference>
<dbReference type="PRINTS" id="PR00727">
    <property type="entry name" value="LEADERPTASE"/>
</dbReference>
<dbReference type="InterPro" id="IPR036286">
    <property type="entry name" value="LexA/Signal_pep-like_sf"/>
</dbReference>
<comment type="catalytic activity">
    <reaction evidence="1">
        <text>Cleavage of hydrophobic, N-terminal signal or leader sequences from secreted and periplasmic proteins.</text>
        <dbReference type="EC" id="3.4.21.89"/>
    </reaction>
</comment>
<feature type="transmembrane region" description="Helical" evidence="7">
    <location>
        <begin position="6"/>
        <end position="28"/>
    </location>
</feature>
<keyword evidence="5" id="KW-0645">Protease</keyword>
<dbReference type="SUPFAM" id="SSF51306">
    <property type="entry name" value="LexA/Signal peptidase"/>
    <property type="match status" value="1"/>
</dbReference>
<dbReference type="Proteomes" id="UP001500618">
    <property type="component" value="Unassembled WGS sequence"/>
</dbReference>
<dbReference type="PANTHER" id="PTHR43390:SF1">
    <property type="entry name" value="CHLOROPLAST PROCESSING PEPTIDASE"/>
    <property type="match status" value="1"/>
</dbReference>
<evidence type="ECO:0000256" key="5">
    <source>
        <dbReference type="ARBA" id="ARBA00022670"/>
    </source>
</evidence>
<reference evidence="10" key="1">
    <citation type="journal article" date="2019" name="Int. J. Syst. Evol. Microbiol.">
        <title>The Global Catalogue of Microorganisms (GCM) 10K type strain sequencing project: providing services to taxonomists for standard genome sequencing and annotation.</title>
        <authorList>
            <consortium name="The Broad Institute Genomics Platform"/>
            <consortium name="The Broad Institute Genome Sequencing Center for Infectious Disease"/>
            <person name="Wu L."/>
            <person name="Ma J."/>
        </authorList>
    </citation>
    <scope>NUCLEOTIDE SEQUENCE [LARGE SCALE GENOMIC DNA]</scope>
    <source>
        <strain evidence="10">JCM 14718</strain>
    </source>
</reference>
<organism evidence="9 10">
    <name type="scientific">Fodinicola feengrottensis</name>
    <dbReference type="NCBI Taxonomy" id="435914"/>
    <lineage>
        <taxon>Bacteria</taxon>
        <taxon>Bacillati</taxon>
        <taxon>Actinomycetota</taxon>
        <taxon>Actinomycetes</taxon>
        <taxon>Mycobacteriales</taxon>
        <taxon>Fodinicola</taxon>
    </lineage>
</organism>
<proteinExistence type="inferred from homology"/>
<dbReference type="InterPro" id="IPR019756">
    <property type="entry name" value="Pept_S26A_signal_pept_1_Ser-AS"/>
</dbReference>
<keyword evidence="7" id="KW-0472">Membrane</keyword>
<keyword evidence="7" id="KW-1133">Transmembrane helix</keyword>
<accession>A0ABP4TV24</accession>
<evidence type="ECO:0000313" key="9">
    <source>
        <dbReference type="EMBL" id="GAA1693410.1"/>
    </source>
</evidence>
<dbReference type="EMBL" id="BAAANY010000020">
    <property type="protein sequence ID" value="GAA1693410.1"/>
    <property type="molecule type" value="Genomic_DNA"/>
</dbReference>